<feature type="domain" description="DUF4378" evidence="2">
    <location>
        <begin position="751"/>
        <end position="900"/>
    </location>
</feature>
<dbReference type="PANTHER" id="PTHR46836">
    <property type="entry name" value="AFADIN"/>
    <property type="match status" value="1"/>
</dbReference>
<evidence type="ECO:0000313" key="3">
    <source>
        <dbReference type="EMBL" id="OAY83928.1"/>
    </source>
</evidence>
<evidence type="ECO:0000256" key="1">
    <source>
        <dbReference type="SAM" id="MobiDB-lite"/>
    </source>
</evidence>
<feature type="region of interest" description="Disordered" evidence="1">
    <location>
        <begin position="540"/>
        <end position="563"/>
    </location>
</feature>
<dbReference type="STRING" id="4615.A0A199W415"/>
<feature type="compositionally biased region" description="Basic and acidic residues" evidence="1">
    <location>
        <begin position="642"/>
        <end position="654"/>
    </location>
</feature>
<dbReference type="AlphaFoldDB" id="A0A199W415"/>
<dbReference type="Pfam" id="PF14309">
    <property type="entry name" value="DUF4378"/>
    <property type="match status" value="1"/>
</dbReference>
<protein>
    <recommendedName>
        <fullName evidence="2">DUF4378 domain-containing protein</fullName>
    </recommendedName>
</protein>
<reference evidence="3 4" key="1">
    <citation type="journal article" date="2016" name="DNA Res.">
        <title>The draft genome of MD-2 pineapple using hybrid error correction of long reads.</title>
        <authorList>
            <person name="Redwan R.M."/>
            <person name="Saidin A."/>
            <person name="Kumar S.V."/>
        </authorList>
    </citation>
    <scope>NUCLEOTIDE SEQUENCE [LARGE SCALE GENOMIC DNA]</scope>
    <source>
        <strain evidence="4">cv. MD2</strain>
        <tissue evidence="3">Leaf</tissue>
    </source>
</reference>
<accession>A0A199W415</accession>
<dbReference type="PANTHER" id="PTHR46836:SF8">
    <property type="entry name" value="AFADIN"/>
    <property type="match status" value="1"/>
</dbReference>
<feature type="region of interest" description="Disordered" evidence="1">
    <location>
        <begin position="634"/>
        <end position="678"/>
    </location>
</feature>
<name>A0A199W415_ANACO</name>
<gene>
    <name evidence="3" type="ORF">ACMD2_11270</name>
</gene>
<dbReference type="InterPro" id="IPR025486">
    <property type="entry name" value="DUF4378"/>
</dbReference>
<evidence type="ECO:0000313" key="4">
    <source>
        <dbReference type="Proteomes" id="UP000092600"/>
    </source>
</evidence>
<dbReference type="EMBL" id="LSRQ01000289">
    <property type="protein sequence ID" value="OAY83928.1"/>
    <property type="molecule type" value="Genomic_DNA"/>
</dbReference>
<evidence type="ECO:0000259" key="2">
    <source>
        <dbReference type="Pfam" id="PF14309"/>
    </source>
</evidence>
<dbReference type="Proteomes" id="UP000092600">
    <property type="component" value="Unassembled WGS sequence"/>
</dbReference>
<sequence length="932" mass="105261">MGDWFPREESRRSGTSRWRGKWCRTSGGVVWRTIAAPDRESRRYEFDSMVGVRGEGYYAHLDLQSHPLGMLSASAHGSGSDVEENSLAFDIKESRHKGDGANQEIEEYMGEEILKEMEIRHSPPGVIAKLMGLDLPPPPQVVRSQNRDIGGYQPKSSSFHASFRNKYASIKEDSCHMKMDKRSEFKDVFEVMKSSEVAKDRNQLFFRKNSVGSKERCNHINGEDFDKHFPKILKEPNPLFRKHLRDLKCSSAIFKSANDAERERALMELTPGKIDRSFKQTGTSLSHTFSRSRYSGRTAASTSHNQIVLLKPSLEKAGIPLNSVSLSRKLDDFHFLYRRESEKRKPGLFHNIETRGAMIKGSREIARDVTKQMKHSTDSGTKEFYNLRTNGNAKNKLSSSLYSTDVLQSSSSRYSDYSTKPSAHKEGKERLFEQCKRPQQFEAGNIGKGARTLAEMFALSDSEKSTRTSGSHYIFTPEKLDGYIIHLPKSISPTVLSTVRGQSLRSMHGFGGSGIIDMPKYEDSKHKSFLDGKLYQRAKGLSKSSSHERNKFHSYTGGDRKNSHARDVHLDQEILMNRVHGPISAKSKRNLPEFSTDDSLIAESKDAKKLFATDKGLVSKNAALAENSTFSGNGRKIIPSSQHEEVRFPTHSDETDSVSTMDSKKPEQPSPVSVLESPLEVKKSNSKSFARRCLDLQELQLQLDLLKFNSESSAEDPEIFVSSDEDSNEESDSLHLIENILEAFRDEEDRDYSYLLDILISSGVHGANLDRIHKACHSPSRPAGATVFESLEKKYKKIVKWSRSERMLLFDHVNTILSEVLAPCMDLHPWVKLDSLVSPMWGPEGLVEKVWQILVRRRKELGEGDPESKVLDTKWLDLGDGVDMIGSEIERMLKDELLEELVSEFSLGINIPPIRLLLRVLKRIPINLAGAR</sequence>
<proteinExistence type="predicted"/>
<comment type="caution">
    <text evidence="3">The sequence shown here is derived from an EMBL/GenBank/DDBJ whole genome shotgun (WGS) entry which is preliminary data.</text>
</comment>
<organism evidence="3 4">
    <name type="scientific">Ananas comosus</name>
    <name type="common">Pineapple</name>
    <name type="synonym">Ananas ananas</name>
    <dbReference type="NCBI Taxonomy" id="4615"/>
    <lineage>
        <taxon>Eukaryota</taxon>
        <taxon>Viridiplantae</taxon>
        <taxon>Streptophyta</taxon>
        <taxon>Embryophyta</taxon>
        <taxon>Tracheophyta</taxon>
        <taxon>Spermatophyta</taxon>
        <taxon>Magnoliopsida</taxon>
        <taxon>Liliopsida</taxon>
        <taxon>Poales</taxon>
        <taxon>Bromeliaceae</taxon>
        <taxon>Bromelioideae</taxon>
        <taxon>Ananas</taxon>
    </lineage>
</organism>